<keyword evidence="1" id="KW-0472">Membrane</keyword>
<accession>A0A445HQM5</accession>
<dbReference type="AlphaFoldDB" id="A0A445HQM5"/>
<name>A0A445HQM5_GLYSO</name>
<feature type="transmembrane region" description="Helical" evidence="1">
    <location>
        <begin position="46"/>
        <end position="68"/>
    </location>
</feature>
<feature type="transmembrane region" description="Helical" evidence="1">
    <location>
        <begin position="126"/>
        <end position="154"/>
    </location>
</feature>
<evidence type="ECO:0000256" key="1">
    <source>
        <dbReference type="SAM" id="Phobius"/>
    </source>
</evidence>
<evidence type="ECO:0000313" key="2">
    <source>
        <dbReference type="EMBL" id="RZB75968.1"/>
    </source>
</evidence>
<gene>
    <name evidence="2" type="ORF">D0Y65_034464</name>
</gene>
<sequence>MDKSLKEEMMRGRRRREGARNFVPQMRKDVSIFASLNKKSHTNKSLVRVLLDSILLVFIKIDIVFPILNSFLPLLLLTLTHSHSHLIFEPLFPNLTRYKLDSFIDFSKTSFFGDLSFTIFSLMDRFAINIVIVLSQSGFCISYLFFISTTLAFLANNDTMPFFF</sequence>
<proteinExistence type="predicted"/>
<evidence type="ECO:0000313" key="3">
    <source>
        <dbReference type="Proteomes" id="UP000289340"/>
    </source>
</evidence>
<keyword evidence="1" id="KW-1133">Transmembrane helix</keyword>
<organism evidence="2 3">
    <name type="scientific">Glycine soja</name>
    <name type="common">Wild soybean</name>
    <dbReference type="NCBI Taxonomy" id="3848"/>
    <lineage>
        <taxon>Eukaryota</taxon>
        <taxon>Viridiplantae</taxon>
        <taxon>Streptophyta</taxon>
        <taxon>Embryophyta</taxon>
        <taxon>Tracheophyta</taxon>
        <taxon>Spermatophyta</taxon>
        <taxon>Magnoliopsida</taxon>
        <taxon>eudicotyledons</taxon>
        <taxon>Gunneridae</taxon>
        <taxon>Pentapetalae</taxon>
        <taxon>rosids</taxon>
        <taxon>fabids</taxon>
        <taxon>Fabales</taxon>
        <taxon>Fabaceae</taxon>
        <taxon>Papilionoideae</taxon>
        <taxon>50 kb inversion clade</taxon>
        <taxon>NPAAA clade</taxon>
        <taxon>indigoferoid/millettioid clade</taxon>
        <taxon>Phaseoleae</taxon>
        <taxon>Glycine</taxon>
        <taxon>Glycine subgen. Soja</taxon>
    </lineage>
</organism>
<dbReference type="EMBL" id="QZWG01000012">
    <property type="protein sequence ID" value="RZB75968.1"/>
    <property type="molecule type" value="Genomic_DNA"/>
</dbReference>
<reference evidence="2 3" key="1">
    <citation type="submission" date="2018-09" db="EMBL/GenBank/DDBJ databases">
        <title>A high-quality reference genome of wild soybean provides a powerful tool to mine soybean genomes.</title>
        <authorList>
            <person name="Xie M."/>
            <person name="Chung C.Y.L."/>
            <person name="Li M.-W."/>
            <person name="Wong F.-L."/>
            <person name="Chan T.-F."/>
            <person name="Lam H.-M."/>
        </authorList>
    </citation>
    <scope>NUCLEOTIDE SEQUENCE [LARGE SCALE GENOMIC DNA]</scope>
    <source>
        <strain evidence="3">cv. W05</strain>
        <tissue evidence="2">Hypocotyl of etiolated seedlings</tissue>
    </source>
</reference>
<keyword evidence="3" id="KW-1185">Reference proteome</keyword>
<keyword evidence="1" id="KW-0812">Transmembrane</keyword>
<dbReference type="Proteomes" id="UP000289340">
    <property type="component" value="Chromosome 12"/>
</dbReference>
<comment type="caution">
    <text evidence="2">The sequence shown here is derived from an EMBL/GenBank/DDBJ whole genome shotgun (WGS) entry which is preliminary data.</text>
</comment>
<protein>
    <submittedName>
        <fullName evidence="2">Amino acid transporter AVT3C</fullName>
    </submittedName>
</protein>